<keyword evidence="7" id="KW-1185">Reference proteome</keyword>
<evidence type="ECO:0000259" key="5">
    <source>
        <dbReference type="SMART" id="SM00797"/>
    </source>
</evidence>
<proteinExistence type="predicted"/>
<dbReference type="Proteomes" id="UP000473525">
    <property type="component" value="Unassembled WGS sequence"/>
</dbReference>
<dbReference type="GO" id="GO:0016787">
    <property type="term" value="F:hydrolase activity"/>
    <property type="evidence" value="ECO:0007669"/>
    <property type="project" value="UniProtKB-KW"/>
</dbReference>
<dbReference type="GO" id="GO:0005524">
    <property type="term" value="F:ATP binding"/>
    <property type="evidence" value="ECO:0007669"/>
    <property type="project" value="UniProtKB-KW"/>
</dbReference>
<gene>
    <name evidence="6" type="ORF">GON03_20460</name>
</gene>
<keyword evidence="3" id="KW-0067">ATP-binding</keyword>
<feature type="domain" description="Carboxyltransferase" evidence="5">
    <location>
        <begin position="67"/>
        <end position="323"/>
    </location>
</feature>
<dbReference type="SMART" id="SM00797">
    <property type="entry name" value="AHS2"/>
    <property type="match status" value="1"/>
</dbReference>
<keyword evidence="6" id="KW-0456">Lyase</keyword>
<dbReference type="PANTHER" id="PTHR43309:SF3">
    <property type="entry name" value="5-OXOPROLINASE SUBUNIT C"/>
    <property type="match status" value="1"/>
</dbReference>
<evidence type="ECO:0000256" key="2">
    <source>
        <dbReference type="ARBA" id="ARBA00022801"/>
    </source>
</evidence>
<accession>A0A6L6XWX1</accession>
<sequence length="323" mass="33345">MRGLPDRVARRLAAAGADGRDPLGPIARRARAAPTGHPGEVRAAVIEVVEVGPLVTVQDRGRFGLAHLGVPRAGALDAPAAALANRVVGNDPDDAVLEVLLGGLVLRSDAGCWVAVTGAGGPGRAAWLAPGAELRVERPPTGLRSYVAVAGGIAVEPVLGSRSTDTLAWVGPAPVEAGARLPVGEPRREPPPFDAPRPPRPGPLRVHPGPRADWFADDVLDRLCAAAYVVGADSNRVGLRLEGERLPPRRDDELASEGMVLGAVQVPPSGQPVVFLADHPPTGGYPVVAVVDPADLWQCAQLRPGEEVRFTPAPPPASGGARP</sequence>
<dbReference type="InterPro" id="IPR052708">
    <property type="entry name" value="PxpC"/>
</dbReference>
<dbReference type="SUPFAM" id="SSF50891">
    <property type="entry name" value="Cyclophilin-like"/>
    <property type="match status" value="1"/>
</dbReference>
<protein>
    <submittedName>
        <fullName evidence="6">5-oxoprolinase/urea amidolyase family protein</fullName>
    </submittedName>
</protein>
<dbReference type="InterPro" id="IPR003778">
    <property type="entry name" value="CT_A_B"/>
</dbReference>
<dbReference type="PANTHER" id="PTHR43309">
    <property type="entry name" value="5-OXOPROLINASE SUBUNIT C"/>
    <property type="match status" value="1"/>
</dbReference>
<dbReference type="NCBIfam" id="TIGR00724">
    <property type="entry name" value="urea_amlyse_rel"/>
    <property type="match status" value="1"/>
</dbReference>
<feature type="region of interest" description="Disordered" evidence="4">
    <location>
        <begin position="178"/>
        <end position="206"/>
    </location>
</feature>
<dbReference type="Pfam" id="PF02626">
    <property type="entry name" value="CT_A_B"/>
    <property type="match status" value="1"/>
</dbReference>
<organism evidence="6 7">
    <name type="scientific">Nocardioides agri</name>
    <dbReference type="NCBI Taxonomy" id="2682843"/>
    <lineage>
        <taxon>Bacteria</taxon>
        <taxon>Bacillati</taxon>
        <taxon>Actinomycetota</taxon>
        <taxon>Actinomycetes</taxon>
        <taxon>Propionibacteriales</taxon>
        <taxon>Nocardioidaceae</taxon>
        <taxon>Nocardioides</taxon>
    </lineage>
</organism>
<evidence type="ECO:0000256" key="4">
    <source>
        <dbReference type="SAM" id="MobiDB-lite"/>
    </source>
</evidence>
<comment type="caution">
    <text evidence="6">The sequence shown here is derived from an EMBL/GenBank/DDBJ whole genome shotgun (WGS) entry which is preliminary data.</text>
</comment>
<keyword evidence="1" id="KW-0547">Nucleotide-binding</keyword>
<keyword evidence="2" id="KW-0378">Hydrolase</keyword>
<reference evidence="6 7" key="1">
    <citation type="submission" date="2019-12" db="EMBL/GenBank/DDBJ databases">
        <authorList>
            <person name="Huq M.A."/>
        </authorList>
    </citation>
    <scope>NUCLEOTIDE SEQUENCE [LARGE SCALE GENOMIC DNA]</scope>
    <source>
        <strain evidence="6 7">MAH-18</strain>
    </source>
</reference>
<evidence type="ECO:0000256" key="3">
    <source>
        <dbReference type="ARBA" id="ARBA00022840"/>
    </source>
</evidence>
<feature type="compositionally biased region" description="Pro residues" evidence="4">
    <location>
        <begin position="192"/>
        <end position="202"/>
    </location>
</feature>
<dbReference type="Gene3D" id="2.40.100.10">
    <property type="entry name" value="Cyclophilin-like"/>
    <property type="match status" value="1"/>
</dbReference>
<evidence type="ECO:0000313" key="7">
    <source>
        <dbReference type="Proteomes" id="UP000473525"/>
    </source>
</evidence>
<name>A0A6L6XWX1_9ACTN</name>
<dbReference type="InterPro" id="IPR029000">
    <property type="entry name" value="Cyclophilin-like_dom_sf"/>
</dbReference>
<evidence type="ECO:0000313" key="6">
    <source>
        <dbReference type="EMBL" id="MVQ51558.1"/>
    </source>
</evidence>
<dbReference type="AlphaFoldDB" id="A0A6L6XWX1"/>
<dbReference type="GO" id="GO:0016829">
    <property type="term" value="F:lyase activity"/>
    <property type="evidence" value="ECO:0007669"/>
    <property type="project" value="UniProtKB-KW"/>
</dbReference>
<dbReference type="EMBL" id="WSEK01000005">
    <property type="protein sequence ID" value="MVQ51558.1"/>
    <property type="molecule type" value="Genomic_DNA"/>
</dbReference>
<evidence type="ECO:0000256" key="1">
    <source>
        <dbReference type="ARBA" id="ARBA00022741"/>
    </source>
</evidence>